<evidence type="ECO:0000259" key="9">
    <source>
        <dbReference type="PROSITE" id="PS50109"/>
    </source>
</evidence>
<evidence type="ECO:0000256" key="2">
    <source>
        <dbReference type="ARBA" id="ARBA00012438"/>
    </source>
</evidence>
<feature type="domain" description="Histidine kinase" evidence="9">
    <location>
        <begin position="1"/>
        <end position="175"/>
    </location>
</feature>
<accession>A0A1Z4JBV5</accession>
<dbReference type="SUPFAM" id="SSF55874">
    <property type="entry name" value="ATPase domain of HSP90 chaperone/DNA topoisomerase II/histidine kinase"/>
    <property type="match status" value="1"/>
</dbReference>
<keyword evidence="8" id="KW-0902">Two-component regulatory system</keyword>
<dbReference type="Pfam" id="PF02518">
    <property type="entry name" value="HATPase_c"/>
    <property type="match status" value="1"/>
</dbReference>
<keyword evidence="11" id="KW-1185">Reference proteome</keyword>
<dbReference type="GO" id="GO:0000160">
    <property type="term" value="P:phosphorelay signal transduction system"/>
    <property type="evidence" value="ECO:0007669"/>
    <property type="project" value="UniProtKB-KW"/>
</dbReference>
<dbReference type="PRINTS" id="PR00344">
    <property type="entry name" value="BCTRLSENSOR"/>
</dbReference>
<dbReference type="InterPro" id="IPR036890">
    <property type="entry name" value="HATPase_C_sf"/>
</dbReference>
<proteinExistence type="predicted"/>
<evidence type="ECO:0000256" key="3">
    <source>
        <dbReference type="ARBA" id="ARBA00022553"/>
    </source>
</evidence>
<protein>
    <recommendedName>
        <fullName evidence="2">histidine kinase</fullName>
        <ecNumber evidence="2">2.7.13.3</ecNumber>
    </recommendedName>
</protein>
<sequence>MSLTTNEAERLANLLDEILLYSKPQVLQLAEIEINAFVQVLLMLLQSMPQAQERRIVFVPWDSPIYILGDAAKLKQVFINLIRNACEAVDPGSTILWTMSLLPEQLCLSIQNGGDPIALDSLPKLTQPFYSTKAEGTGLGLAIVKRIVEAHLGSLSITSSEPEGTIVQVQLPLQHQSYQTLVNQEAE</sequence>
<comment type="catalytic activity">
    <reaction evidence="1">
        <text>ATP + protein L-histidine = ADP + protein N-phospho-L-histidine.</text>
        <dbReference type="EC" id="2.7.13.3"/>
    </reaction>
</comment>
<gene>
    <name evidence="10" type="ORF">NIES2135_10580</name>
</gene>
<organism evidence="10 11">
    <name type="scientific">Leptolyngbya boryana NIES-2135</name>
    <dbReference type="NCBI Taxonomy" id="1973484"/>
    <lineage>
        <taxon>Bacteria</taxon>
        <taxon>Bacillati</taxon>
        <taxon>Cyanobacteriota</taxon>
        <taxon>Cyanophyceae</taxon>
        <taxon>Leptolyngbyales</taxon>
        <taxon>Leptolyngbyaceae</taxon>
        <taxon>Leptolyngbya group</taxon>
        <taxon>Leptolyngbya</taxon>
    </lineage>
</organism>
<dbReference type="GO" id="GO:0004673">
    <property type="term" value="F:protein histidine kinase activity"/>
    <property type="evidence" value="ECO:0007669"/>
    <property type="project" value="UniProtKB-EC"/>
</dbReference>
<dbReference type="InterPro" id="IPR005467">
    <property type="entry name" value="His_kinase_dom"/>
</dbReference>
<dbReference type="Gene3D" id="3.30.565.10">
    <property type="entry name" value="Histidine kinase-like ATPase, C-terminal domain"/>
    <property type="match status" value="1"/>
</dbReference>
<dbReference type="SMART" id="SM00387">
    <property type="entry name" value="HATPase_c"/>
    <property type="match status" value="1"/>
</dbReference>
<evidence type="ECO:0000256" key="8">
    <source>
        <dbReference type="ARBA" id="ARBA00023012"/>
    </source>
</evidence>
<dbReference type="AlphaFoldDB" id="A0A1Z4JBV5"/>
<evidence type="ECO:0000313" key="11">
    <source>
        <dbReference type="Proteomes" id="UP000217895"/>
    </source>
</evidence>
<evidence type="ECO:0000256" key="1">
    <source>
        <dbReference type="ARBA" id="ARBA00000085"/>
    </source>
</evidence>
<evidence type="ECO:0000256" key="7">
    <source>
        <dbReference type="ARBA" id="ARBA00022840"/>
    </source>
</evidence>
<evidence type="ECO:0000313" key="10">
    <source>
        <dbReference type="EMBL" id="BAY54242.1"/>
    </source>
</evidence>
<dbReference type="PANTHER" id="PTHR43065">
    <property type="entry name" value="SENSOR HISTIDINE KINASE"/>
    <property type="match status" value="1"/>
</dbReference>
<keyword evidence="6 10" id="KW-0418">Kinase</keyword>
<name>A0A1Z4JBV5_LEPBY</name>
<keyword evidence="7" id="KW-0067">ATP-binding</keyword>
<dbReference type="PANTHER" id="PTHR43065:SF10">
    <property type="entry name" value="PEROXIDE STRESS-ACTIVATED HISTIDINE KINASE MAK3"/>
    <property type="match status" value="1"/>
</dbReference>
<dbReference type="EC" id="2.7.13.3" evidence="2"/>
<dbReference type="InterPro" id="IPR003594">
    <property type="entry name" value="HATPase_dom"/>
</dbReference>
<evidence type="ECO:0000256" key="5">
    <source>
        <dbReference type="ARBA" id="ARBA00022741"/>
    </source>
</evidence>
<dbReference type="EMBL" id="AP018203">
    <property type="protein sequence ID" value="BAY54242.1"/>
    <property type="molecule type" value="Genomic_DNA"/>
</dbReference>
<keyword evidence="4" id="KW-0808">Transferase</keyword>
<dbReference type="Proteomes" id="UP000217895">
    <property type="component" value="Chromosome"/>
</dbReference>
<evidence type="ECO:0000256" key="6">
    <source>
        <dbReference type="ARBA" id="ARBA00022777"/>
    </source>
</evidence>
<keyword evidence="3" id="KW-0597">Phosphoprotein</keyword>
<dbReference type="PROSITE" id="PS50109">
    <property type="entry name" value="HIS_KIN"/>
    <property type="match status" value="1"/>
</dbReference>
<dbReference type="InterPro" id="IPR004358">
    <property type="entry name" value="Sig_transdc_His_kin-like_C"/>
</dbReference>
<reference evidence="10 11" key="1">
    <citation type="submission" date="2017-06" db="EMBL/GenBank/DDBJ databases">
        <title>Genome sequencing of cyanobaciteial culture collection at National Institute for Environmental Studies (NIES).</title>
        <authorList>
            <person name="Hirose Y."/>
            <person name="Shimura Y."/>
            <person name="Fujisawa T."/>
            <person name="Nakamura Y."/>
            <person name="Kawachi M."/>
        </authorList>
    </citation>
    <scope>NUCLEOTIDE SEQUENCE [LARGE SCALE GENOMIC DNA]</scope>
    <source>
        <strain evidence="10 11">NIES-2135</strain>
    </source>
</reference>
<dbReference type="GO" id="GO:0005524">
    <property type="term" value="F:ATP binding"/>
    <property type="evidence" value="ECO:0007669"/>
    <property type="project" value="UniProtKB-KW"/>
</dbReference>
<keyword evidence="5" id="KW-0547">Nucleotide-binding</keyword>
<evidence type="ECO:0000256" key="4">
    <source>
        <dbReference type="ARBA" id="ARBA00022679"/>
    </source>
</evidence>